<dbReference type="GO" id="GO:0004888">
    <property type="term" value="F:transmembrane signaling receptor activity"/>
    <property type="evidence" value="ECO:0007669"/>
    <property type="project" value="InterPro"/>
</dbReference>
<accession>G0NSX3</accession>
<comment type="subcellular location">
    <subcellularLocation>
        <location evidence="1">Membrane</location>
        <topology evidence="1">Multi-pass membrane protein</topology>
    </subcellularLocation>
</comment>
<keyword evidence="3 6" id="KW-0812">Transmembrane</keyword>
<evidence type="ECO:0000256" key="5">
    <source>
        <dbReference type="ARBA" id="ARBA00023136"/>
    </source>
</evidence>
<proteinExistence type="inferred from homology"/>
<evidence type="ECO:0000256" key="2">
    <source>
        <dbReference type="ARBA" id="ARBA00005692"/>
    </source>
</evidence>
<feature type="transmembrane region" description="Helical" evidence="6">
    <location>
        <begin position="31"/>
        <end position="55"/>
    </location>
</feature>
<feature type="transmembrane region" description="Helical" evidence="6">
    <location>
        <begin position="76"/>
        <end position="98"/>
    </location>
</feature>
<evidence type="ECO:0000256" key="1">
    <source>
        <dbReference type="ARBA" id="ARBA00004141"/>
    </source>
</evidence>
<feature type="transmembrane region" description="Helical" evidence="6">
    <location>
        <begin position="165"/>
        <end position="184"/>
    </location>
</feature>
<evidence type="ECO:0000313" key="8">
    <source>
        <dbReference type="Proteomes" id="UP000008068"/>
    </source>
</evidence>
<sequence length="241" mass="28768">MNILCWINAWPTKLAYHPEGDVLMPFLREHVLFVIKATVFLVTYFFHIQSMNTILICTHRLTTTIFENSNKFWNRYYLLVHLAIVLLSYAVTQFFHFAGGYFNNDTKKFIVLPLSSEQHQFNAHYMWFFMIFYFSVILVLGIFTYRQLKKRIADRDQHKELLVRFTKITIVHTALYGCFLVWLGCRMYFQLQNLDLMLTFSDMVTFSMAYILIIFDKNIARSLNYRLSERSTQVNNHPTIT</sequence>
<dbReference type="HOGENOM" id="CLU_076972_1_0_1"/>
<dbReference type="PANTHER" id="PTHR31114:SF4">
    <property type="entry name" value="SERPENTINE RECEPTOR CLASS GAMMA-RELATED"/>
    <property type="match status" value="1"/>
</dbReference>
<dbReference type="InterPro" id="IPR000609">
    <property type="entry name" value="7TM_GPCR_serpentine_rcpt_Srg"/>
</dbReference>
<dbReference type="eggNOG" id="ENOG502TIKG">
    <property type="taxonomic scope" value="Eukaryota"/>
</dbReference>
<dbReference type="Pfam" id="PF02118">
    <property type="entry name" value="Srg"/>
    <property type="match status" value="1"/>
</dbReference>
<comment type="caution">
    <text evidence="6">Lacks conserved residue(s) required for the propagation of feature annotation.</text>
</comment>
<dbReference type="AlphaFoldDB" id="G0NSX3"/>
<feature type="transmembrane region" description="Helical" evidence="6">
    <location>
        <begin position="125"/>
        <end position="145"/>
    </location>
</feature>
<name>G0NSX3_CAEBE</name>
<dbReference type="Gene3D" id="1.20.1070.10">
    <property type="entry name" value="Rhodopsin 7-helix transmembrane proteins"/>
    <property type="match status" value="1"/>
</dbReference>
<evidence type="ECO:0000256" key="4">
    <source>
        <dbReference type="ARBA" id="ARBA00022989"/>
    </source>
</evidence>
<evidence type="ECO:0000256" key="6">
    <source>
        <dbReference type="RuleBase" id="RU280813"/>
    </source>
</evidence>
<evidence type="ECO:0000313" key="7">
    <source>
        <dbReference type="EMBL" id="EGT37001.1"/>
    </source>
</evidence>
<organism evidence="8">
    <name type="scientific">Caenorhabditis brenneri</name>
    <name type="common">Nematode worm</name>
    <dbReference type="NCBI Taxonomy" id="135651"/>
    <lineage>
        <taxon>Eukaryota</taxon>
        <taxon>Metazoa</taxon>
        <taxon>Ecdysozoa</taxon>
        <taxon>Nematoda</taxon>
        <taxon>Chromadorea</taxon>
        <taxon>Rhabditida</taxon>
        <taxon>Rhabditina</taxon>
        <taxon>Rhabditomorpha</taxon>
        <taxon>Rhabditoidea</taxon>
        <taxon>Rhabditidae</taxon>
        <taxon>Peloderinae</taxon>
        <taxon>Caenorhabditis</taxon>
    </lineage>
</organism>
<dbReference type="OrthoDB" id="5864551at2759"/>
<comment type="similarity">
    <text evidence="2 6">Belongs to the nematode receptor-like protein srg family.</text>
</comment>
<protein>
    <recommendedName>
        <fullName evidence="6">Serpentine receptor class gamma</fullName>
    </recommendedName>
</protein>
<gene>
    <name evidence="7" type="ORF">CAEBREN_09564</name>
</gene>
<keyword evidence="4 6" id="KW-1133">Transmembrane helix</keyword>
<dbReference type="EMBL" id="GL379941">
    <property type="protein sequence ID" value="EGT37001.1"/>
    <property type="molecule type" value="Genomic_DNA"/>
</dbReference>
<evidence type="ECO:0000256" key="3">
    <source>
        <dbReference type="ARBA" id="ARBA00022692"/>
    </source>
</evidence>
<keyword evidence="5 6" id="KW-0472">Membrane</keyword>
<keyword evidence="8" id="KW-1185">Reference proteome</keyword>
<dbReference type="PANTHER" id="PTHR31114">
    <property type="entry name" value="SERPENTINE RECEPTOR CLASS GAMMA"/>
    <property type="match status" value="1"/>
</dbReference>
<dbReference type="GO" id="GO:0016020">
    <property type="term" value="C:membrane"/>
    <property type="evidence" value="ECO:0007669"/>
    <property type="project" value="UniProtKB-SubCell"/>
</dbReference>
<dbReference type="GO" id="GO:0007606">
    <property type="term" value="P:sensory perception of chemical stimulus"/>
    <property type="evidence" value="ECO:0007669"/>
    <property type="project" value="UniProtKB-UniRule"/>
</dbReference>
<feature type="transmembrane region" description="Helical" evidence="6">
    <location>
        <begin position="196"/>
        <end position="215"/>
    </location>
</feature>
<dbReference type="InterPro" id="IPR052880">
    <property type="entry name" value="NRL-Serpentine_Class_Gamma"/>
</dbReference>
<dbReference type="InParanoid" id="G0NSX3"/>
<reference evidence="8" key="1">
    <citation type="submission" date="2011-07" db="EMBL/GenBank/DDBJ databases">
        <authorList>
            <consortium name="Caenorhabditis brenneri Sequencing and Analysis Consortium"/>
            <person name="Wilson R.K."/>
        </authorList>
    </citation>
    <scope>NUCLEOTIDE SEQUENCE [LARGE SCALE GENOMIC DNA]</scope>
    <source>
        <strain evidence="8">PB2801</strain>
    </source>
</reference>
<dbReference type="Proteomes" id="UP000008068">
    <property type="component" value="Unassembled WGS sequence"/>
</dbReference>